<evidence type="ECO:0000313" key="2">
    <source>
        <dbReference type="Proteomes" id="UP000265618"/>
    </source>
</evidence>
<reference evidence="1 2" key="1">
    <citation type="journal article" date="2018" name="PLoS ONE">
        <title>The draft genome of Kipferlia bialata reveals reductive genome evolution in fornicate parasites.</title>
        <authorList>
            <person name="Tanifuji G."/>
            <person name="Takabayashi S."/>
            <person name="Kume K."/>
            <person name="Takagi M."/>
            <person name="Nakayama T."/>
            <person name="Kamikawa R."/>
            <person name="Inagaki Y."/>
            <person name="Hashimoto T."/>
        </authorList>
    </citation>
    <scope>NUCLEOTIDE SEQUENCE [LARGE SCALE GENOMIC DNA]</scope>
    <source>
        <strain evidence="1">NY0173</strain>
    </source>
</reference>
<dbReference type="Proteomes" id="UP000265618">
    <property type="component" value="Unassembled WGS sequence"/>
</dbReference>
<protein>
    <submittedName>
        <fullName evidence="1">Uncharacterized protein</fullName>
    </submittedName>
</protein>
<proteinExistence type="predicted"/>
<dbReference type="EMBL" id="BDIP01009019">
    <property type="protein sequence ID" value="GIQ92124.1"/>
    <property type="molecule type" value="Genomic_DNA"/>
</dbReference>
<comment type="caution">
    <text evidence="1">The sequence shown here is derived from an EMBL/GenBank/DDBJ whole genome shotgun (WGS) entry which is preliminary data.</text>
</comment>
<evidence type="ECO:0000313" key="1">
    <source>
        <dbReference type="EMBL" id="GIQ92124.1"/>
    </source>
</evidence>
<keyword evidence="2" id="KW-1185">Reference proteome</keyword>
<accession>A0A9K3DAU7</accession>
<organism evidence="1 2">
    <name type="scientific">Kipferlia bialata</name>
    <dbReference type="NCBI Taxonomy" id="797122"/>
    <lineage>
        <taxon>Eukaryota</taxon>
        <taxon>Metamonada</taxon>
        <taxon>Carpediemonas-like organisms</taxon>
        <taxon>Kipferlia</taxon>
    </lineage>
</organism>
<sequence>GWFNWCQGEAYCCCPECEETMNGTVLTIETIDTEIGCAFGDGGTAQVCQCPNHPLVMTMMWTGC</sequence>
<dbReference type="AlphaFoldDB" id="A0A9K3DAU7"/>
<gene>
    <name evidence="1" type="ORF">KIPB_015722</name>
</gene>
<feature type="non-terminal residue" evidence="1">
    <location>
        <position position="1"/>
    </location>
</feature>
<name>A0A9K3DAU7_9EUKA</name>